<dbReference type="SUPFAM" id="SSF51905">
    <property type="entry name" value="FAD/NAD(P)-binding domain"/>
    <property type="match status" value="1"/>
</dbReference>
<organism evidence="2">
    <name type="scientific">uncultured marine thaumarchaeote KM3_15_F02</name>
    <dbReference type="NCBI Taxonomy" id="1456029"/>
    <lineage>
        <taxon>Archaea</taxon>
        <taxon>Nitrososphaerota</taxon>
        <taxon>environmental samples</taxon>
    </lineage>
</organism>
<dbReference type="PANTHER" id="PTHR43734">
    <property type="entry name" value="PHYTOENE DESATURASE"/>
    <property type="match status" value="1"/>
</dbReference>
<feature type="domain" description="Amine oxidase" evidence="1">
    <location>
        <begin position="27"/>
        <end position="447"/>
    </location>
</feature>
<reference evidence="2" key="1">
    <citation type="journal article" date="2014" name="Genome Biol. Evol.">
        <title>Pangenome evidence for extensive interdomain horizontal transfer affecting lineage core and shell genes in uncultured planktonic thaumarchaeota and euryarchaeota.</title>
        <authorList>
            <person name="Deschamps P."/>
            <person name="Zivanovic Y."/>
            <person name="Moreira D."/>
            <person name="Rodriguez-Valera F."/>
            <person name="Lopez-Garcia P."/>
        </authorList>
    </citation>
    <scope>NUCLEOTIDE SEQUENCE</scope>
</reference>
<protein>
    <submittedName>
        <fullName evidence="2">Protoporphyrinogen oxidase (CrtISO, crtH)</fullName>
        <ecNumber evidence="2">5.2.1.13</ecNumber>
    </submittedName>
</protein>
<dbReference type="Gene3D" id="3.90.660.50">
    <property type="match status" value="1"/>
</dbReference>
<dbReference type="AlphaFoldDB" id="A0A075GG07"/>
<dbReference type="GO" id="GO:0016853">
    <property type="term" value="F:isomerase activity"/>
    <property type="evidence" value="ECO:0007669"/>
    <property type="project" value="UniProtKB-KW"/>
</dbReference>
<dbReference type="PANTHER" id="PTHR43734:SF1">
    <property type="entry name" value="PHYTOENE DESATURASE"/>
    <property type="match status" value="1"/>
</dbReference>
<dbReference type="GO" id="GO:0016491">
    <property type="term" value="F:oxidoreductase activity"/>
    <property type="evidence" value="ECO:0007669"/>
    <property type="project" value="InterPro"/>
</dbReference>
<gene>
    <name evidence="2" type="primary">crtH</name>
    <name evidence="2" type="synonym">crtISO</name>
</gene>
<name>A0A075GG07_9ARCH</name>
<accession>A0A075GG07</accession>
<dbReference type="PRINTS" id="PR00419">
    <property type="entry name" value="ADXRDTASE"/>
</dbReference>
<sequence length="458" mass="50896">MNSNNQTKEISKNSSTKPVVIIGAGVGGLSIATLLVNDGHSVSVYEKSERVGGRTASMVFKNHILDNGFHIMPFYKKSAIYEILKDVKIESRLKLAIVDKIAFYDNGFHTYPKGIADILKMSLIPFKSRISLLKILLPMAFTSMEKAEQLDSVPLTQVTSKLDFHSKQFFDAVCMLAFADTPDHISLGEFARTIIRANPFKGGTSEFAYPDMGGYDRISEVMANYVKEKNSQVNLGHSIKRVLVKDRKVTGVELSTGDIVESDCVIISYPAYHAINQLFDSGIFDDDFIKKTNRLNKTTSVVEVHFALSKQLDERQVVFPVGENYVSKGIFFISNITPSVSPKGEHLIIVGTPVKPEETENPTRIKEIVSKMKQELSEIYPEFDDSLLWDRPMAWKLVEAVVKEPGLVWKNKMPHSVSNVDGLFFVGDSTISYGIGTDSAAHSAVLAHPLIQKHLSSL</sequence>
<dbReference type="InterPro" id="IPR002937">
    <property type="entry name" value="Amino_oxidase"/>
</dbReference>
<keyword evidence="2" id="KW-0413">Isomerase</keyword>
<dbReference type="InterPro" id="IPR036188">
    <property type="entry name" value="FAD/NAD-bd_sf"/>
</dbReference>
<evidence type="ECO:0000259" key="1">
    <source>
        <dbReference type="Pfam" id="PF01593"/>
    </source>
</evidence>
<dbReference type="EMBL" id="KF900665">
    <property type="protein sequence ID" value="AIF02936.1"/>
    <property type="molecule type" value="Genomic_DNA"/>
</dbReference>
<evidence type="ECO:0000313" key="2">
    <source>
        <dbReference type="EMBL" id="AIF02936.1"/>
    </source>
</evidence>
<proteinExistence type="predicted"/>
<dbReference type="Pfam" id="PF01593">
    <property type="entry name" value="Amino_oxidase"/>
    <property type="match status" value="1"/>
</dbReference>
<dbReference type="EC" id="5.2.1.13" evidence="2"/>
<dbReference type="Gene3D" id="3.50.50.60">
    <property type="entry name" value="FAD/NAD(P)-binding domain"/>
    <property type="match status" value="1"/>
</dbReference>